<gene>
    <name evidence="2" type="ORF">BHS09_08750</name>
</gene>
<feature type="compositionally biased region" description="Gly residues" evidence="1">
    <location>
        <begin position="966"/>
        <end position="975"/>
    </location>
</feature>
<feature type="region of interest" description="Disordered" evidence="1">
    <location>
        <begin position="1"/>
        <end position="379"/>
    </location>
</feature>
<feature type="compositionally biased region" description="Basic and acidic residues" evidence="1">
    <location>
        <begin position="513"/>
        <end position="522"/>
    </location>
</feature>
<feature type="compositionally biased region" description="Polar residues" evidence="1">
    <location>
        <begin position="1080"/>
        <end position="1089"/>
    </location>
</feature>
<dbReference type="RefSeq" id="WP_201800551.1">
    <property type="nucleotide sequence ID" value="NZ_CP017173.1"/>
</dbReference>
<feature type="region of interest" description="Disordered" evidence="1">
    <location>
        <begin position="940"/>
        <end position="1106"/>
    </location>
</feature>
<feature type="compositionally biased region" description="Polar residues" evidence="1">
    <location>
        <begin position="523"/>
        <end position="537"/>
    </location>
</feature>
<feature type="compositionally biased region" description="Low complexity" evidence="1">
    <location>
        <begin position="307"/>
        <end position="327"/>
    </location>
</feature>
<reference evidence="2 3" key="1">
    <citation type="journal article" date="2019" name="Science">
        <title>Social genes are selection hotspots in kin groups of a soil microbe.</title>
        <authorList>
            <person name="Wielgoss S."/>
            <person name="Wolfensberger R."/>
            <person name="Sun L."/>
            <person name="Fiegna F."/>
            <person name="Velicer G.J."/>
        </authorList>
    </citation>
    <scope>NUCLEOTIDE SEQUENCE [LARGE SCALE GENOMIC DNA]</scope>
    <source>
        <strain evidence="2 3">MC3.5.9c15</strain>
    </source>
</reference>
<feature type="compositionally biased region" description="Polar residues" evidence="1">
    <location>
        <begin position="453"/>
        <end position="477"/>
    </location>
</feature>
<feature type="compositionally biased region" description="Low complexity" evidence="1">
    <location>
        <begin position="993"/>
        <end position="1002"/>
    </location>
</feature>
<evidence type="ECO:0000313" key="3">
    <source>
        <dbReference type="Proteomes" id="UP000320179"/>
    </source>
</evidence>
<feature type="compositionally biased region" description="Polar residues" evidence="1">
    <location>
        <begin position="494"/>
        <end position="508"/>
    </location>
</feature>
<feature type="compositionally biased region" description="Basic and acidic residues" evidence="1">
    <location>
        <begin position="16"/>
        <end position="30"/>
    </location>
</feature>
<evidence type="ECO:0000313" key="2">
    <source>
        <dbReference type="EMBL" id="QDE67085.1"/>
    </source>
</evidence>
<protein>
    <submittedName>
        <fullName evidence="2">Uncharacterized protein</fullName>
    </submittedName>
</protein>
<accession>A0AAE6FXA9</accession>
<feature type="compositionally biased region" description="Low complexity" evidence="1">
    <location>
        <begin position="266"/>
        <end position="282"/>
    </location>
</feature>
<proteinExistence type="predicted"/>
<feature type="compositionally biased region" description="Basic and acidic residues" evidence="1">
    <location>
        <begin position="89"/>
        <end position="137"/>
    </location>
</feature>
<feature type="compositionally biased region" description="Basic and acidic residues" evidence="1">
    <location>
        <begin position="193"/>
        <end position="202"/>
    </location>
</feature>
<dbReference type="Proteomes" id="UP000320179">
    <property type="component" value="Chromosome"/>
</dbReference>
<feature type="compositionally biased region" description="Basic and acidic residues" evidence="1">
    <location>
        <begin position="546"/>
        <end position="555"/>
    </location>
</feature>
<evidence type="ECO:0000256" key="1">
    <source>
        <dbReference type="SAM" id="MobiDB-lite"/>
    </source>
</evidence>
<feature type="compositionally biased region" description="Basic and acidic residues" evidence="1">
    <location>
        <begin position="156"/>
        <end position="167"/>
    </location>
</feature>
<organism evidence="2 3">
    <name type="scientific">Myxococcus xanthus</name>
    <dbReference type="NCBI Taxonomy" id="34"/>
    <lineage>
        <taxon>Bacteria</taxon>
        <taxon>Pseudomonadati</taxon>
        <taxon>Myxococcota</taxon>
        <taxon>Myxococcia</taxon>
        <taxon>Myxococcales</taxon>
        <taxon>Cystobacterineae</taxon>
        <taxon>Myxococcaceae</taxon>
        <taxon>Myxococcus</taxon>
    </lineage>
</organism>
<feature type="compositionally biased region" description="Basic and acidic residues" evidence="1">
    <location>
        <begin position="57"/>
        <end position="71"/>
    </location>
</feature>
<feature type="compositionally biased region" description="Polar residues" evidence="1">
    <location>
        <begin position="226"/>
        <end position="260"/>
    </location>
</feature>
<feature type="compositionally biased region" description="Polar residues" evidence="1">
    <location>
        <begin position="363"/>
        <end position="374"/>
    </location>
</feature>
<name>A0AAE6FXA9_MYXXA</name>
<feature type="region of interest" description="Disordered" evidence="1">
    <location>
        <begin position="401"/>
        <end position="555"/>
    </location>
</feature>
<sequence length="1604" mass="171211">MGTVAPASGSGVPKVDPAEERRKAEADRQKAAAAELAAKGKIKAAENARKAVPQARRASDTARQQKVDADTAAKAARKAAREPGQTPSEMKKSKESSDTAEKNRTEASERSTIADKKLQEAEEKAALAAKSAEESMRKANALAAQECKKPPFSQADIDKVKPTKNELDSAFEGTNRKADLEKLLGFAPPPPREVARKPEKGESPPPRLDAVDAKDAKVAFNVDDGQTYTDPSSGTRYQVRKNATTGETLLSDAASGSSVTIKPDGSYTSTVTSKESTKSGGTRETTWTKSSDAEGQPTGLESRKSQTEQQAETGSTTTTSTMTYDTTRSPPRPLSRTEEARMEMPPAALASQKGVPQGPATVKTETQFNAQGLPTKQVKTTQVQTPGFRAGDVSAFEAGQGAAFQSASKGEDHYRTNNPPASLKPGESSLTITEETRFNAKGEPAVARRKTESVATQALKSDKNGNGVQVVRSQQEVTRGPASADSTDALPAVSSRTPGVVNQRTTVTGYDPDGSRFGEGHASRTQTVSQSSGTVDANGQRRMRHQPTEVKSLHEASDNRWRYDHVDFDVGADGKVVPGQQPRQLDKERQLPWYEDAKGFVADELKALADTAGDVADAASDFVTAPLEEALTDEIKKLNSAGDSVSLSGNLDVKVGLKGGISGEAAIERTEDGKYQLSAEVTADVGVGLLGSASVGAGGRMEWKFNTPEDAAKAALTLGKGPSALTPGSEDHAFLRDHLTALEVNVSGEVEGGVKFKAGTGNVDLSASLGATGGLRVEFDKGKPTHLVKTVEFEGTGAAGVATGLKGKADLNVGGEVSGSVSIETKTPLDASKLGGKDVLSFLTGAKSDALAGPSETSITVEGSVDTGDQGQYFTAEVSGLSDKEVQSVTDKLKAGKFENAFDDLKKDAKVTKGTFKDREVGLGAKLVVVDFELNARHRDVTAEGGGGGNGSTTVSLGSGKRRGGSDGPSGGNDATGGPNRSTGNEATGGTGPSSKTPGKTSAEGNGQPGSTDGAEPPAPSPGNTTTNREPPPQYRVNPATGQFMTVPRQDGGASRAGQPEKPGTPRPSAESRPVLTEEQGGTSPTSGRRSVPVVRNPELPGRTTHVRYDGGKVRIEAGPDATPEDIQAHMETAHVLQRYEGAVGKVRQLLDKVRQVITGMPGYGSQGFESRLEVQKLSNILKSLEATQTQLDQTIKGATNSATPATEAQRKDLENRIASVESQLRDHAAQVDSLAKGNGIVAERDDHVPPTTVKGEPLPDAVQRAVNTAWGKLTNSEDRQRLKSLLDSAVFDELGMEKQEALLHVVGGTNPQLSQPIRQVLFERIDEGLLELSEINNEEERAALFLQSVPRAGELVSGMPQYVPTADGPYDKRRIDVTPRNLDVGFEHKDHIPTKYEVRVDGKPIRVMMHHEPKELLEGMGLPSVEQVAKAIAALPAWARYSLREVHIERKPHKSDALKGADPNRVTFMAADDKGIVTVHPTPDWPKDEKQLQNHIDGTMVHELAHTVSKRAWPRKVDWNDWIRAMGNDAMSPSHYPIRKKSESIEKAMQEDFSEAVMLYDQVRNNSKYTEELRVLMPERFGLLDKFFKEFFEARPSLNHDYE</sequence>
<dbReference type="EMBL" id="CP017174">
    <property type="protein sequence ID" value="QDE67085.1"/>
    <property type="molecule type" value="Genomic_DNA"/>
</dbReference>